<dbReference type="Proteomes" id="UP000295192">
    <property type="component" value="Unassembled WGS sequence"/>
</dbReference>
<accession>A0A484BNY5</accession>
<comment type="caution">
    <text evidence="1">The sequence shown here is derived from an EMBL/GenBank/DDBJ whole genome shotgun (WGS) entry which is preliminary data.</text>
</comment>
<gene>
    <name evidence="1" type="ORF">AWZ03_004076</name>
</gene>
<sequence length="76" mass="8170">MVTGFPGQKRAGYNRGDGVIDAGQVCQAPIHKNQQPTTTATQAAQQQPQWSIWDVNAALSLLAGSRPNGQKLPRRS</sequence>
<protein>
    <submittedName>
        <fullName evidence="1">Uncharacterized protein</fullName>
    </submittedName>
</protein>
<evidence type="ECO:0000313" key="2">
    <source>
        <dbReference type="Proteomes" id="UP000295192"/>
    </source>
</evidence>
<dbReference type="EMBL" id="LSRL02000022">
    <property type="protein sequence ID" value="TDG49585.1"/>
    <property type="molecule type" value="Genomic_DNA"/>
</dbReference>
<proteinExistence type="predicted"/>
<reference evidence="1 2" key="1">
    <citation type="journal article" date="2019" name="J. Hered.">
        <title>An Improved Genome Assembly for Drosophila navojoa, the Basal Species in the mojavensis Cluster.</title>
        <authorList>
            <person name="Vanderlinde T."/>
            <person name="Dupim E.G."/>
            <person name="Nazario-Yepiz N.O."/>
            <person name="Carvalho A.B."/>
        </authorList>
    </citation>
    <scope>NUCLEOTIDE SEQUENCE [LARGE SCALE GENOMIC DNA]</scope>
    <source>
        <strain evidence="1">Navoj_Jal97</strain>
        <tissue evidence="1">Whole organism</tissue>
    </source>
</reference>
<organism evidence="1 2">
    <name type="scientific">Drosophila navojoa</name>
    <name type="common">Fruit fly</name>
    <dbReference type="NCBI Taxonomy" id="7232"/>
    <lineage>
        <taxon>Eukaryota</taxon>
        <taxon>Metazoa</taxon>
        <taxon>Ecdysozoa</taxon>
        <taxon>Arthropoda</taxon>
        <taxon>Hexapoda</taxon>
        <taxon>Insecta</taxon>
        <taxon>Pterygota</taxon>
        <taxon>Neoptera</taxon>
        <taxon>Endopterygota</taxon>
        <taxon>Diptera</taxon>
        <taxon>Brachycera</taxon>
        <taxon>Muscomorpha</taxon>
        <taxon>Ephydroidea</taxon>
        <taxon>Drosophilidae</taxon>
        <taxon>Drosophila</taxon>
    </lineage>
</organism>
<evidence type="ECO:0000313" key="1">
    <source>
        <dbReference type="EMBL" id="TDG49585.1"/>
    </source>
</evidence>
<keyword evidence="2" id="KW-1185">Reference proteome</keyword>
<dbReference type="AlphaFoldDB" id="A0A484BNY5"/>
<name>A0A484BNY5_DRONA</name>